<gene>
    <name evidence="1" type="ORF">SAMN04488540_11186</name>
</gene>
<dbReference type="Proteomes" id="UP000199527">
    <property type="component" value="Unassembled WGS sequence"/>
</dbReference>
<reference evidence="2" key="1">
    <citation type="submission" date="2016-10" db="EMBL/GenBank/DDBJ databases">
        <authorList>
            <person name="Varghese N."/>
            <person name="Submissions S."/>
        </authorList>
    </citation>
    <scope>NUCLEOTIDE SEQUENCE [LARGE SCALE GENOMIC DNA]</scope>
    <source>
        <strain evidence="2">DSM 23317</strain>
    </source>
</reference>
<accession>A0A1G8VN16</accession>
<name>A0A1G8VN16_9GAMM</name>
<organism evidence="1 2">
    <name type="scientific">Ferrimonas sediminum</name>
    <dbReference type="NCBI Taxonomy" id="718193"/>
    <lineage>
        <taxon>Bacteria</taxon>
        <taxon>Pseudomonadati</taxon>
        <taxon>Pseudomonadota</taxon>
        <taxon>Gammaproteobacteria</taxon>
        <taxon>Alteromonadales</taxon>
        <taxon>Ferrimonadaceae</taxon>
        <taxon>Ferrimonas</taxon>
    </lineage>
</organism>
<dbReference type="AlphaFoldDB" id="A0A1G8VN16"/>
<keyword evidence="2" id="KW-1185">Reference proteome</keyword>
<evidence type="ECO:0000313" key="1">
    <source>
        <dbReference type="EMBL" id="SDJ66795.1"/>
    </source>
</evidence>
<dbReference type="RefSeq" id="WP_090366006.1">
    <property type="nucleotide sequence ID" value="NZ_FNEM01000011.1"/>
</dbReference>
<dbReference type="InterPro" id="IPR016875">
    <property type="entry name" value="UCP028200"/>
</dbReference>
<protein>
    <recommendedName>
        <fullName evidence="3">Lipoprotein</fullName>
    </recommendedName>
</protein>
<proteinExistence type="predicted"/>
<evidence type="ECO:0008006" key="3">
    <source>
        <dbReference type="Google" id="ProtNLM"/>
    </source>
</evidence>
<evidence type="ECO:0000313" key="2">
    <source>
        <dbReference type="Proteomes" id="UP000199527"/>
    </source>
</evidence>
<sequence length="279" mass="33120">MKTRWVVIVALAVVLSGCSTKFVYNWLDWIIEWQVEDYVDLDRGQERQLQAMIDDLMEWHRYSELPRYHAQLQRLRTQLDHGFSAEDAQAHITELEQHWFHIFDHLLPKLVPLLQSFSDQQVTQMMTAIRKENQKDIDRYLKRDLDDRVVISNKRMAKSLKRWVGKLTPMQAQAVDDFNRQRHQSMDLWVSYREAWQKRFQQAMIDRADGPGLRRDLAVLLVNPDSVRPQEYKDQLSVNQHRFAESLVEINDSLTGKQRKRLNHQLGSLIDDLADLSKK</sequence>
<dbReference type="Pfam" id="PF19795">
    <property type="entry name" value="DUF6279"/>
    <property type="match status" value="1"/>
</dbReference>
<dbReference type="EMBL" id="FNEM01000011">
    <property type="protein sequence ID" value="SDJ66795.1"/>
    <property type="molecule type" value="Genomic_DNA"/>
</dbReference>
<dbReference type="PIRSF" id="PIRSF028200">
    <property type="entry name" value="UCP028200"/>
    <property type="match status" value="1"/>
</dbReference>
<dbReference type="PROSITE" id="PS51257">
    <property type="entry name" value="PROKAR_LIPOPROTEIN"/>
    <property type="match status" value="1"/>
</dbReference>
<dbReference type="OrthoDB" id="5767052at2"/>